<evidence type="ECO:0000313" key="3">
    <source>
        <dbReference type="EMBL" id="PSJ43082.1"/>
    </source>
</evidence>
<dbReference type="Proteomes" id="UP000241167">
    <property type="component" value="Unassembled WGS sequence"/>
</dbReference>
<dbReference type="AlphaFoldDB" id="A0A2P7QYN1"/>
<dbReference type="EMBL" id="PXYI01000001">
    <property type="protein sequence ID" value="PSJ43082.1"/>
    <property type="molecule type" value="Genomic_DNA"/>
</dbReference>
<feature type="chain" id="PRO_5015142093" evidence="2">
    <location>
        <begin position="21"/>
        <end position="203"/>
    </location>
</feature>
<proteinExistence type="predicted"/>
<evidence type="ECO:0000256" key="2">
    <source>
        <dbReference type="SAM" id="SignalP"/>
    </source>
</evidence>
<dbReference type="SUPFAM" id="SSF56925">
    <property type="entry name" value="OMPA-like"/>
    <property type="match status" value="1"/>
</dbReference>
<evidence type="ECO:0000313" key="4">
    <source>
        <dbReference type="Proteomes" id="UP000241167"/>
    </source>
</evidence>
<reference evidence="3 4" key="1">
    <citation type="submission" date="2018-03" db="EMBL/GenBank/DDBJ databases">
        <title>The draft genome of Sphingosinicella sp. GL-C-18.</title>
        <authorList>
            <person name="Liu L."/>
            <person name="Li L."/>
            <person name="Liang L."/>
            <person name="Zhang X."/>
            <person name="Wang T."/>
        </authorList>
    </citation>
    <scope>NUCLEOTIDE SEQUENCE [LARGE SCALE GENOMIC DNA]</scope>
    <source>
        <strain evidence="3 4">GL-C-18</strain>
    </source>
</reference>
<keyword evidence="4" id="KW-1185">Reference proteome</keyword>
<feature type="signal peptide" evidence="2">
    <location>
        <begin position="1"/>
        <end position="20"/>
    </location>
</feature>
<feature type="region of interest" description="Disordered" evidence="1">
    <location>
        <begin position="21"/>
        <end position="47"/>
    </location>
</feature>
<gene>
    <name evidence="3" type="ORF">C7I55_01440</name>
</gene>
<organism evidence="3 4">
    <name type="scientific">Allosphingosinicella deserti</name>
    <dbReference type="NCBI Taxonomy" id="2116704"/>
    <lineage>
        <taxon>Bacteria</taxon>
        <taxon>Pseudomonadati</taxon>
        <taxon>Pseudomonadota</taxon>
        <taxon>Alphaproteobacteria</taxon>
        <taxon>Sphingomonadales</taxon>
        <taxon>Sphingomonadaceae</taxon>
        <taxon>Allosphingosinicella</taxon>
    </lineage>
</organism>
<name>A0A2P7QYN1_9SPHN</name>
<evidence type="ECO:0000256" key="1">
    <source>
        <dbReference type="SAM" id="MobiDB-lite"/>
    </source>
</evidence>
<dbReference type="InterPro" id="IPR011250">
    <property type="entry name" value="OMP/PagP_B-barrel"/>
</dbReference>
<dbReference type="RefSeq" id="WP_106511104.1">
    <property type="nucleotide sequence ID" value="NZ_PXYI01000001.1"/>
</dbReference>
<dbReference type="OrthoDB" id="7594964at2"/>
<accession>A0A2P7QYN1</accession>
<keyword evidence="2" id="KW-0732">Signal</keyword>
<sequence>MKKLLLAALCVAGLPAAASAQDSSAQDMSAQDTSAQDAPQDAAPDGSPAFGIEPYVGVLGGYHDFDRASEFGSFPGDSGPQGALVSGIAGLNVPLGPVFVGVEGNASKGVSGDIDWEYGVRGRAGVRAGDSGMIFASAGYQWVEGEKGYGNNKDWVYGLGVEVGPKDIGLGGITGSSGVRLRLQAETYDFDSIRPMAGVVFHF</sequence>
<protein>
    <submittedName>
        <fullName evidence="3">Opacity protein</fullName>
    </submittedName>
</protein>
<comment type="caution">
    <text evidence="3">The sequence shown here is derived from an EMBL/GenBank/DDBJ whole genome shotgun (WGS) entry which is preliminary data.</text>
</comment>